<dbReference type="Proteomes" id="UP000318571">
    <property type="component" value="Chromosome 10"/>
</dbReference>
<accession>A0A553NDT9</accession>
<proteinExistence type="predicted"/>
<reference evidence="1 2" key="1">
    <citation type="journal article" date="2018" name="Nat. Ecol. Evol.">
        <title>Genomic signatures of mitonuclear coevolution across populations of Tigriopus californicus.</title>
        <authorList>
            <person name="Barreto F.S."/>
            <person name="Watson E.T."/>
            <person name="Lima T.G."/>
            <person name="Willett C.S."/>
            <person name="Edmands S."/>
            <person name="Li W."/>
            <person name="Burton R.S."/>
        </authorList>
    </citation>
    <scope>NUCLEOTIDE SEQUENCE [LARGE SCALE GENOMIC DNA]</scope>
    <source>
        <strain evidence="1 2">San Diego</strain>
    </source>
</reference>
<evidence type="ECO:0000313" key="2">
    <source>
        <dbReference type="Proteomes" id="UP000318571"/>
    </source>
</evidence>
<name>A0A553NDT9_TIGCA</name>
<dbReference type="AlphaFoldDB" id="A0A553NDT9"/>
<dbReference type="EMBL" id="VCGU01000458">
    <property type="protein sequence ID" value="TRY63613.1"/>
    <property type="molecule type" value="Genomic_DNA"/>
</dbReference>
<evidence type="ECO:0000313" key="1">
    <source>
        <dbReference type="EMBL" id="TRY63613.1"/>
    </source>
</evidence>
<gene>
    <name evidence="1" type="ORF">TCAL_04023</name>
</gene>
<organism evidence="1 2">
    <name type="scientific">Tigriopus californicus</name>
    <name type="common">Marine copepod</name>
    <dbReference type="NCBI Taxonomy" id="6832"/>
    <lineage>
        <taxon>Eukaryota</taxon>
        <taxon>Metazoa</taxon>
        <taxon>Ecdysozoa</taxon>
        <taxon>Arthropoda</taxon>
        <taxon>Crustacea</taxon>
        <taxon>Multicrustacea</taxon>
        <taxon>Hexanauplia</taxon>
        <taxon>Copepoda</taxon>
        <taxon>Harpacticoida</taxon>
        <taxon>Harpacticidae</taxon>
        <taxon>Tigriopus</taxon>
    </lineage>
</organism>
<protein>
    <submittedName>
        <fullName evidence="1">Uncharacterized protein</fullName>
    </submittedName>
</protein>
<keyword evidence="2" id="KW-1185">Reference proteome</keyword>
<sequence>MPRSPWIIASNSESHTHTESMASFRQLISVLRPLTAVTAASPAPCRAPVMRLARGLWTVPSIGASATGLMPRSGSCLAGSPLRRHFHDKITLKSKSFSESGTSGRLYYLDLIESHEGVSNCFQLAELSRGRRTHIMMSPGDAQILADNLKLIQKMMVMDTIRAGDEEVQDWTSSDFPKYKYEVKTKLSANGPWLKIVWYDSERTRMIFMDGSLVEKLRDHILTDLDSLKSSSV</sequence>
<comment type="caution">
    <text evidence="1">The sequence shown here is derived from an EMBL/GenBank/DDBJ whole genome shotgun (WGS) entry which is preliminary data.</text>
</comment>